<reference evidence="2 3" key="1">
    <citation type="submission" date="2019-06" db="EMBL/GenBank/DDBJ databases">
        <title>Flavibacter putida gen. nov., sp. nov., a novel marine bacterium of the family Flavobacteriaceae isolated from coastal seawater.</title>
        <authorList>
            <person name="Feng X."/>
        </authorList>
    </citation>
    <scope>NUCLEOTIDE SEQUENCE [LARGE SCALE GENOMIC DNA]</scope>
    <source>
        <strain evidence="2 3">PLHSN227</strain>
    </source>
</reference>
<name>A0A507ZU46_9FLAO</name>
<feature type="chain" id="PRO_5021216943" evidence="1">
    <location>
        <begin position="20"/>
        <end position="125"/>
    </location>
</feature>
<evidence type="ECO:0000256" key="1">
    <source>
        <dbReference type="SAM" id="SignalP"/>
    </source>
</evidence>
<feature type="signal peptide" evidence="1">
    <location>
        <begin position="1"/>
        <end position="19"/>
    </location>
</feature>
<dbReference type="Proteomes" id="UP000317169">
    <property type="component" value="Unassembled WGS sequence"/>
</dbReference>
<dbReference type="AlphaFoldDB" id="A0A507ZU46"/>
<proteinExistence type="predicted"/>
<comment type="caution">
    <text evidence="2">The sequence shown here is derived from an EMBL/GenBank/DDBJ whole genome shotgun (WGS) entry which is preliminary data.</text>
</comment>
<dbReference type="RefSeq" id="WP_141420651.1">
    <property type="nucleotide sequence ID" value="NZ_VIAR01000002.1"/>
</dbReference>
<dbReference type="EMBL" id="VIAR01000002">
    <property type="protein sequence ID" value="TQD40121.1"/>
    <property type="molecule type" value="Genomic_DNA"/>
</dbReference>
<keyword evidence="1" id="KW-0732">Signal</keyword>
<accession>A0A507ZU46</accession>
<evidence type="ECO:0000313" key="2">
    <source>
        <dbReference type="EMBL" id="TQD40121.1"/>
    </source>
</evidence>
<keyword evidence="3" id="KW-1185">Reference proteome</keyword>
<sequence>MKKPIVLFLLLFIFLHGNAQKSGITADSLQLQFLSFKDLDKKQKSVLPIHLYQVVNKAKTKNFEYKAFKNLNYQYLKYQNIVEAYAERYYLLENLYPNISYYVIEKPRNFKLVGIPTTPPIRKNY</sequence>
<organism evidence="2 3">
    <name type="scientific">Haloflavibacter putidus</name>
    <dbReference type="NCBI Taxonomy" id="2576776"/>
    <lineage>
        <taxon>Bacteria</taxon>
        <taxon>Pseudomonadati</taxon>
        <taxon>Bacteroidota</taxon>
        <taxon>Flavobacteriia</taxon>
        <taxon>Flavobacteriales</taxon>
        <taxon>Flavobacteriaceae</taxon>
        <taxon>Haloflavibacter</taxon>
    </lineage>
</organism>
<gene>
    <name evidence="2" type="ORF">FKR84_02690</name>
</gene>
<evidence type="ECO:0000313" key="3">
    <source>
        <dbReference type="Proteomes" id="UP000317169"/>
    </source>
</evidence>
<protein>
    <submittedName>
        <fullName evidence="2">Uncharacterized protein</fullName>
    </submittedName>
</protein>